<accession>X0WII8</accession>
<evidence type="ECO:0000256" key="1">
    <source>
        <dbReference type="SAM" id="MobiDB-lite"/>
    </source>
</evidence>
<gene>
    <name evidence="2" type="ORF">S01H1_60743</name>
</gene>
<evidence type="ECO:0000313" key="2">
    <source>
        <dbReference type="EMBL" id="GAG23022.1"/>
    </source>
</evidence>
<protein>
    <submittedName>
        <fullName evidence="2">Uncharacterized protein</fullName>
    </submittedName>
</protein>
<dbReference type="EMBL" id="BARS01039794">
    <property type="protein sequence ID" value="GAG23022.1"/>
    <property type="molecule type" value="Genomic_DNA"/>
</dbReference>
<name>X0WII8_9ZZZZ</name>
<dbReference type="AlphaFoldDB" id="X0WII8"/>
<organism evidence="2">
    <name type="scientific">marine sediment metagenome</name>
    <dbReference type="NCBI Taxonomy" id="412755"/>
    <lineage>
        <taxon>unclassified sequences</taxon>
        <taxon>metagenomes</taxon>
        <taxon>ecological metagenomes</taxon>
    </lineage>
</organism>
<proteinExistence type="predicted"/>
<feature type="compositionally biased region" description="Basic and acidic residues" evidence="1">
    <location>
        <begin position="16"/>
        <end position="55"/>
    </location>
</feature>
<reference evidence="2" key="1">
    <citation type="journal article" date="2014" name="Front. Microbiol.">
        <title>High frequency of phylogenetically diverse reductive dehalogenase-homologous genes in deep subseafloor sedimentary metagenomes.</title>
        <authorList>
            <person name="Kawai M."/>
            <person name="Futagami T."/>
            <person name="Toyoda A."/>
            <person name="Takaki Y."/>
            <person name="Nishi S."/>
            <person name="Hori S."/>
            <person name="Arai W."/>
            <person name="Tsubouchi T."/>
            <person name="Morono Y."/>
            <person name="Uchiyama I."/>
            <person name="Ito T."/>
            <person name="Fujiyama A."/>
            <person name="Inagaki F."/>
            <person name="Takami H."/>
        </authorList>
    </citation>
    <scope>NUCLEOTIDE SEQUENCE</scope>
    <source>
        <strain evidence="2">Expedition CK06-06</strain>
    </source>
</reference>
<feature type="region of interest" description="Disordered" evidence="1">
    <location>
        <begin position="1"/>
        <end position="55"/>
    </location>
</feature>
<feature type="non-terminal residue" evidence="2">
    <location>
        <position position="1"/>
    </location>
</feature>
<comment type="caution">
    <text evidence="2">The sequence shown here is derived from an EMBL/GenBank/DDBJ whole genome shotgun (WGS) entry which is preliminary data.</text>
</comment>
<sequence>SSWVAIHDSIPNRPQHKYEAGNRKHYDQKRSDDARMTDASRIKNLVDDERRKNYG</sequence>